<feature type="region of interest" description="Disordered" evidence="1">
    <location>
        <begin position="1"/>
        <end position="65"/>
    </location>
</feature>
<evidence type="ECO:0000313" key="2">
    <source>
        <dbReference type="EMBL" id="GEV74298.1"/>
    </source>
</evidence>
<organism evidence="2">
    <name type="scientific">Tanacetum cinerariifolium</name>
    <name type="common">Dalmatian daisy</name>
    <name type="synonym">Chrysanthemum cinerariifolium</name>
    <dbReference type="NCBI Taxonomy" id="118510"/>
    <lineage>
        <taxon>Eukaryota</taxon>
        <taxon>Viridiplantae</taxon>
        <taxon>Streptophyta</taxon>
        <taxon>Embryophyta</taxon>
        <taxon>Tracheophyta</taxon>
        <taxon>Spermatophyta</taxon>
        <taxon>Magnoliopsida</taxon>
        <taxon>eudicotyledons</taxon>
        <taxon>Gunneridae</taxon>
        <taxon>Pentapetalae</taxon>
        <taxon>asterids</taxon>
        <taxon>campanulids</taxon>
        <taxon>Asterales</taxon>
        <taxon>Asteraceae</taxon>
        <taxon>Asteroideae</taxon>
        <taxon>Anthemideae</taxon>
        <taxon>Anthemidinae</taxon>
        <taxon>Tanacetum</taxon>
    </lineage>
</organism>
<evidence type="ECO:0000256" key="1">
    <source>
        <dbReference type="SAM" id="MobiDB-lite"/>
    </source>
</evidence>
<gene>
    <name evidence="2" type="ORF">Tci_146275</name>
</gene>
<dbReference type="AlphaFoldDB" id="A0A699GPL7"/>
<sequence length="364" mass="40235">MPEGKGPKDQAQAQEKVAPEISLLRNMPTVGAASEVREDEVAAMEPRSSKKHGRTGNDRGDTNAPPKVIRKYYVSVRPEQSTCGGKCLSTIRLAAGVTFITPADTKGVNDPDPLSYAEPQPHPKQSMTYVEFLSQYNKNLAQHVAMGSQLRLRFEQEVRLLKKARSQIARRDQRIQFKIRLSSTTLHEYGHPSGSLSIDFDKELYPHMLTAIAGRRWAIRHDLRLAVIKCAESIKLRQAFANVVSAKIDKGISEGLAYDIENGKASRSLEGVKEEMLLEEAIAVNVSRAEKKKKCQVICRTHGISSAHHARSGGVPVLVPTVAPQGLTILLADAAIQTKTFEDDASPRLLRSKSLPPMYKLDWP</sequence>
<reference evidence="2" key="1">
    <citation type="journal article" date="2019" name="Sci. Rep.">
        <title>Draft genome of Tanacetum cinerariifolium, the natural source of mosquito coil.</title>
        <authorList>
            <person name="Yamashiro T."/>
            <person name="Shiraishi A."/>
            <person name="Satake H."/>
            <person name="Nakayama K."/>
        </authorList>
    </citation>
    <scope>NUCLEOTIDE SEQUENCE</scope>
</reference>
<dbReference type="EMBL" id="BKCJ010032843">
    <property type="protein sequence ID" value="GEV74298.1"/>
    <property type="molecule type" value="Genomic_DNA"/>
</dbReference>
<comment type="caution">
    <text evidence="2">The sequence shown here is derived from an EMBL/GenBank/DDBJ whole genome shotgun (WGS) entry which is preliminary data.</text>
</comment>
<protein>
    <submittedName>
        <fullName evidence="2">Uncharacterized protein</fullName>
    </submittedName>
</protein>
<accession>A0A699GPL7</accession>
<proteinExistence type="predicted"/>
<name>A0A699GPL7_TANCI</name>